<evidence type="ECO:0000313" key="1">
    <source>
        <dbReference type="EMBL" id="GFT53141.1"/>
    </source>
</evidence>
<dbReference type="EMBL" id="BMAW01112552">
    <property type="protein sequence ID" value="GFT53141.1"/>
    <property type="molecule type" value="Genomic_DNA"/>
</dbReference>
<protein>
    <submittedName>
        <fullName evidence="1">Uncharacterized protein</fullName>
    </submittedName>
</protein>
<proteinExistence type="predicted"/>
<dbReference type="AlphaFoldDB" id="A0A8X6P9I8"/>
<gene>
    <name evidence="1" type="ORF">NPIL_423791</name>
</gene>
<dbReference type="OrthoDB" id="10321230at2759"/>
<reference evidence="1" key="1">
    <citation type="submission" date="2020-08" db="EMBL/GenBank/DDBJ databases">
        <title>Multicomponent nature underlies the extraordinary mechanical properties of spider dragline silk.</title>
        <authorList>
            <person name="Kono N."/>
            <person name="Nakamura H."/>
            <person name="Mori M."/>
            <person name="Yoshida Y."/>
            <person name="Ohtoshi R."/>
            <person name="Malay A.D."/>
            <person name="Moran D.A.P."/>
            <person name="Tomita M."/>
            <person name="Numata K."/>
            <person name="Arakawa K."/>
        </authorList>
    </citation>
    <scope>NUCLEOTIDE SEQUENCE</scope>
</reference>
<comment type="caution">
    <text evidence="1">The sequence shown here is derived from an EMBL/GenBank/DDBJ whole genome shotgun (WGS) entry which is preliminary data.</text>
</comment>
<dbReference type="Proteomes" id="UP000887013">
    <property type="component" value="Unassembled WGS sequence"/>
</dbReference>
<evidence type="ECO:0000313" key="2">
    <source>
        <dbReference type="Proteomes" id="UP000887013"/>
    </source>
</evidence>
<accession>A0A8X6P9I8</accession>
<sequence length="99" mass="11531">MKKPQPSEIDKLYIKRQIKHPSSSHATYPYLCPPEDINFSSGTKVRRRTCVLYTFLPPSYINQVAAQREKDDGISERQTRSKASVQTQIYIEYLFYIGN</sequence>
<name>A0A8X6P9I8_NEPPI</name>
<organism evidence="1 2">
    <name type="scientific">Nephila pilipes</name>
    <name type="common">Giant wood spider</name>
    <name type="synonym">Nephila maculata</name>
    <dbReference type="NCBI Taxonomy" id="299642"/>
    <lineage>
        <taxon>Eukaryota</taxon>
        <taxon>Metazoa</taxon>
        <taxon>Ecdysozoa</taxon>
        <taxon>Arthropoda</taxon>
        <taxon>Chelicerata</taxon>
        <taxon>Arachnida</taxon>
        <taxon>Araneae</taxon>
        <taxon>Araneomorphae</taxon>
        <taxon>Entelegynae</taxon>
        <taxon>Araneoidea</taxon>
        <taxon>Nephilidae</taxon>
        <taxon>Nephila</taxon>
    </lineage>
</organism>
<keyword evidence="2" id="KW-1185">Reference proteome</keyword>